<evidence type="ECO:0000256" key="1">
    <source>
        <dbReference type="ARBA" id="ARBA00023015"/>
    </source>
</evidence>
<name>A0A2S6GF14_9PSEU</name>
<dbReference type="OrthoDB" id="3424744at2"/>
<dbReference type="InterPro" id="IPR027383">
    <property type="entry name" value="Znf_put"/>
</dbReference>
<keyword evidence="1" id="KW-0805">Transcription regulation</keyword>
<feature type="transmembrane region" description="Helical" evidence="3">
    <location>
        <begin position="70"/>
        <end position="93"/>
    </location>
</feature>
<dbReference type="Gene3D" id="1.10.10.1320">
    <property type="entry name" value="Anti-sigma factor, zinc-finger domain"/>
    <property type="match status" value="1"/>
</dbReference>
<keyword evidence="2" id="KW-0804">Transcription</keyword>
<evidence type="ECO:0000313" key="5">
    <source>
        <dbReference type="EMBL" id="PPK63828.1"/>
    </source>
</evidence>
<reference evidence="5 6" key="1">
    <citation type="submission" date="2018-02" db="EMBL/GenBank/DDBJ databases">
        <title>Genomic Encyclopedia of Archaeal and Bacterial Type Strains, Phase II (KMG-II): from individual species to whole genera.</title>
        <authorList>
            <person name="Goeker M."/>
        </authorList>
    </citation>
    <scope>NUCLEOTIDE SEQUENCE [LARGE SCALE GENOMIC DNA]</scope>
    <source>
        <strain evidence="5 6">YU 961-1</strain>
    </source>
</reference>
<feature type="transmembrane region" description="Helical" evidence="3">
    <location>
        <begin position="200"/>
        <end position="222"/>
    </location>
</feature>
<dbReference type="EMBL" id="PTIX01000024">
    <property type="protein sequence ID" value="PPK63828.1"/>
    <property type="molecule type" value="Genomic_DNA"/>
</dbReference>
<comment type="caution">
    <text evidence="5">The sequence shown here is derived from an EMBL/GenBank/DDBJ whole genome shotgun (WGS) entry which is preliminary data.</text>
</comment>
<evidence type="ECO:0000256" key="2">
    <source>
        <dbReference type="ARBA" id="ARBA00023163"/>
    </source>
</evidence>
<feature type="transmembrane region" description="Helical" evidence="3">
    <location>
        <begin position="105"/>
        <end position="123"/>
    </location>
</feature>
<gene>
    <name evidence="5" type="ORF">CLV40_12472</name>
</gene>
<feature type="transmembrane region" description="Helical" evidence="3">
    <location>
        <begin position="144"/>
        <end position="167"/>
    </location>
</feature>
<dbReference type="InterPro" id="IPR041916">
    <property type="entry name" value="Anti_sigma_zinc_sf"/>
</dbReference>
<dbReference type="AlphaFoldDB" id="A0A2S6GF14"/>
<sequence length="255" mass="26370">MSHVPFDHLQRYADNVTTDVETAVIEAHLAGCADCRSALGAVAPRVEDLWVAMAPALAIARRRPSPLVRAAAWASPAMVPWVLMTFAVAALAVVTDLLGTELPSLVLLLAPIAPVAGVAAAWSSGMDPAHEIVACTPRAGLYLVLRRTVAVLGVVLPVLLPLGWLVGASPARWLLPCLAFTATTLALGTLVGVRRAALGLVSVWVLLVVGPSLVTATVPALLSPAMAVLWLAAAAVASVLAVARASLFTRLTGDR</sequence>
<feature type="transmembrane region" description="Helical" evidence="3">
    <location>
        <begin position="173"/>
        <end position="193"/>
    </location>
</feature>
<dbReference type="Pfam" id="PF13490">
    <property type="entry name" value="zf-HC2"/>
    <property type="match status" value="1"/>
</dbReference>
<evidence type="ECO:0000256" key="3">
    <source>
        <dbReference type="SAM" id="Phobius"/>
    </source>
</evidence>
<protein>
    <submittedName>
        <fullName evidence="5">Putative zinc finger protein</fullName>
    </submittedName>
</protein>
<keyword evidence="3" id="KW-1133">Transmembrane helix</keyword>
<evidence type="ECO:0000313" key="6">
    <source>
        <dbReference type="Proteomes" id="UP000239203"/>
    </source>
</evidence>
<keyword evidence="3" id="KW-0472">Membrane</keyword>
<organism evidence="5 6">
    <name type="scientific">Actinokineospora auranticolor</name>
    <dbReference type="NCBI Taxonomy" id="155976"/>
    <lineage>
        <taxon>Bacteria</taxon>
        <taxon>Bacillati</taxon>
        <taxon>Actinomycetota</taxon>
        <taxon>Actinomycetes</taxon>
        <taxon>Pseudonocardiales</taxon>
        <taxon>Pseudonocardiaceae</taxon>
        <taxon>Actinokineospora</taxon>
    </lineage>
</organism>
<feature type="domain" description="Putative zinc-finger" evidence="4">
    <location>
        <begin position="7"/>
        <end position="36"/>
    </location>
</feature>
<evidence type="ECO:0000259" key="4">
    <source>
        <dbReference type="Pfam" id="PF13490"/>
    </source>
</evidence>
<dbReference type="RefSeq" id="WP_104482441.1">
    <property type="nucleotide sequence ID" value="NZ_CP154825.1"/>
</dbReference>
<keyword evidence="3" id="KW-0812">Transmembrane</keyword>
<dbReference type="Proteomes" id="UP000239203">
    <property type="component" value="Unassembled WGS sequence"/>
</dbReference>
<proteinExistence type="predicted"/>
<accession>A0A2S6GF14</accession>
<feature type="transmembrane region" description="Helical" evidence="3">
    <location>
        <begin position="228"/>
        <end position="247"/>
    </location>
</feature>
<keyword evidence="6" id="KW-1185">Reference proteome</keyword>